<evidence type="ECO:0000256" key="8">
    <source>
        <dbReference type="ARBA" id="ARBA00023306"/>
    </source>
</evidence>
<feature type="region of interest" description="Disordered" evidence="10">
    <location>
        <begin position="47"/>
        <end position="82"/>
    </location>
</feature>
<dbReference type="GO" id="GO:0005634">
    <property type="term" value="C:nucleus"/>
    <property type="evidence" value="ECO:0007669"/>
    <property type="project" value="UniProtKB-SubCell"/>
</dbReference>
<comment type="similarity">
    <text evidence="2">Belongs to the acetyltransferase family. ECO subfamily.</text>
</comment>
<accession>A0A4P9WFJ7</accession>
<sequence length="432" mass="46876">MSPPDTEKTPPDGENIPDALCKPAVNLTAVVPKPVPRPVVKVTYSRRAKTDETWRARLEESLSTPGENNVGRDPPRRENAPTAAESCINVKIGLETVEAPVVLGKTVKAGILGDGAVRQLRDQPLTSFFRPLPTADRTSTAPRKRPNPTSSHTSTSKRAALASSSPRSGASAASSPPAKKYEQLRLDLGQRNAGVVRCRECEMEYITSQHEDRELHERYHRAVVGGIDWAGYKTEQVVENFPDDEGARIILVTSDSSYHEKKKAREIISIANQELGSIHMSDAELDECQMFLYISGKKRVMGCVVAEKIPHAYRCIPQAAATGAGSGVQFTGTVVDPVPALCGISRVWVFKKDRRKGVASRMLDAVRARFLFGCTLARGSIAFSQPTEAGRALAEGYCGRRDFLVYIGADGDDGRGVKVGGKKRDKGDPPLG</sequence>
<evidence type="ECO:0000256" key="9">
    <source>
        <dbReference type="ARBA" id="ARBA00023315"/>
    </source>
</evidence>
<comment type="subcellular location">
    <subcellularLocation>
        <location evidence="1">Nucleus</location>
    </subcellularLocation>
</comment>
<keyword evidence="14" id="KW-1185">Reference proteome</keyword>
<keyword evidence="3 13" id="KW-0808">Transferase</keyword>
<feature type="domain" description="N-acetyltransferase ESCO acetyl-transferase" evidence="12">
    <location>
        <begin position="338"/>
        <end position="406"/>
    </location>
</feature>
<evidence type="ECO:0000313" key="14">
    <source>
        <dbReference type="Proteomes" id="UP000269721"/>
    </source>
</evidence>
<dbReference type="OrthoDB" id="428854at2759"/>
<feature type="compositionally biased region" description="Low complexity" evidence="10">
    <location>
        <begin position="156"/>
        <end position="178"/>
    </location>
</feature>
<dbReference type="InterPro" id="IPR028009">
    <property type="entry name" value="ESCO_Acetyltransf_dom"/>
</dbReference>
<dbReference type="PANTHER" id="PTHR45884:SF2">
    <property type="entry name" value="N-ACETYLTRANSFERASE ECO"/>
    <property type="match status" value="1"/>
</dbReference>
<dbReference type="Pfam" id="PF13878">
    <property type="entry name" value="zf-C2H2_3"/>
    <property type="match status" value="1"/>
</dbReference>
<dbReference type="InterPro" id="IPR028005">
    <property type="entry name" value="AcTrfase_ESCO_Znf_dom"/>
</dbReference>
<keyword evidence="8" id="KW-0131">Cell cycle</keyword>
<keyword evidence="7" id="KW-0539">Nucleus</keyword>
<dbReference type="Proteomes" id="UP000269721">
    <property type="component" value="Unassembled WGS sequence"/>
</dbReference>
<dbReference type="PANTHER" id="PTHR45884">
    <property type="entry name" value="N-ACETYLTRANSFERASE ECO"/>
    <property type="match status" value="1"/>
</dbReference>
<feature type="domain" description="N-acetyltransferase ESCO zinc-finger" evidence="11">
    <location>
        <begin position="183"/>
        <end position="221"/>
    </location>
</feature>
<evidence type="ECO:0000259" key="11">
    <source>
        <dbReference type="Pfam" id="PF13878"/>
    </source>
</evidence>
<evidence type="ECO:0000256" key="5">
    <source>
        <dbReference type="ARBA" id="ARBA00022771"/>
    </source>
</evidence>
<keyword evidence="5" id="KW-0863">Zinc-finger</keyword>
<dbReference type="GO" id="GO:0000785">
    <property type="term" value="C:chromatin"/>
    <property type="evidence" value="ECO:0007669"/>
    <property type="project" value="TreeGrafter"/>
</dbReference>
<keyword evidence="9" id="KW-0012">Acyltransferase</keyword>
<evidence type="ECO:0000256" key="4">
    <source>
        <dbReference type="ARBA" id="ARBA00022723"/>
    </source>
</evidence>
<dbReference type="GO" id="GO:0008270">
    <property type="term" value="F:zinc ion binding"/>
    <property type="evidence" value="ECO:0007669"/>
    <property type="project" value="UniProtKB-KW"/>
</dbReference>
<evidence type="ECO:0000256" key="2">
    <source>
        <dbReference type="ARBA" id="ARBA00005816"/>
    </source>
</evidence>
<evidence type="ECO:0000256" key="3">
    <source>
        <dbReference type="ARBA" id="ARBA00022679"/>
    </source>
</evidence>
<dbReference type="GO" id="GO:0007064">
    <property type="term" value="P:mitotic sister chromatid cohesion"/>
    <property type="evidence" value="ECO:0007669"/>
    <property type="project" value="TreeGrafter"/>
</dbReference>
<organism evidence="13 14">
    <name type="scientific">Blyttiomyces helicus</name>
    <dbReference type="NCBI Taxonomy" id="388810"/>
    <lineage>
        <taxon>Eukaryota</taxon>
        <taxon>Fungi</taxon>
        <taxon>Fungi incertae sedis</taxon>
        <taxon>Chytridiomycota</taxon>
        <taxon>Chytridiomycota incertae sedis</taxon>
        <taxon>Chytridiomycetes</taxon>
        <taxon>Chytridiomycetes incertae sedis</taxon>
        <taxon>Blyttiomyces</taxon>
    </lineage>
</organism>
<dbReference type="Pfam" id="PF13880">
    <property type="entry name" value="Acetyltransf_13"/>
    <property type="match status" value="1"/>
</dbReference>
<evidence type="ECO:0000259" key="12">
    <source>
        <dbReference type="Pfam" id="PF13880"/>
    </source>
</evidence>
<reference evidence="14" key="1">
    <citation type="journal article" date="2018" name="Nat. Microbiol.">
        <title>Leveraging single-cell genomics to expand the fungal tree of life.</title>
        <authorList>
            <person name="Ahrendt S.R."/>
            <person name="Quandt C.A."/>
            <person name="Ciobanu D."/>
            <person name="Clum A."/>
            <person name="Salamov A."/>
            <person name="Andreopoulos B."/>
            <person name="Cheng J.F."/>
            <person name="Woyke T."/>
            <person name="Pelin A."/>
            <person name="Henrissat B."/>
            <person name="Reynolds N.K."/>
            <person name="Benny G.L."/>
            <person name="Smith M.E."/>
            <person name="James T.Y."/>
            <person name="Grigoriev I.V."/>
        </authorList>
    </citation>
    <scope>NUCLEOTIDE SEQUENCE [LARGE SCALE GENOMIC DNA]</scope>
</reference>
<evidence type="ECO:0000313" key="13">
    <source>
        <dbReference type="EMBL" id="RKO90533.1"/>
    </source>
</evidence>
<keyword evidence="4" id="KW-0479">Metal-binding</keyword>
<dbReference type="AlphaFoldDB" id="A0A4P9WFJ7"/>
<evidence type="ECO:0000256" key="1">
    <source>
        <dbReference type="ARBA" id="ARBA00004123"/>
    </source>
</evidence>
<keyword evidence="6" id="KW-0862">Zinc</keyword>
<dbReference type="GO" id="GO:0061733">
    <property type="term" value="F:protein-lysine-acetyltransferase activity"/>
    <property type="evidence" value="ECO:0007669"/>
    <property type="project" value="TreeGrafter"/>
</dbReference>
<feature type="compositionally biased region" description="Polar residues" evidence="10">
    <location>
        <begin position="136"/>
        <end position="154"/>
    </location>
</feature>
<evidence type="ECO:0000256" key="6">
    <source>
        <dbReference type="ARBA" id="ARBA00022833"/>
    </source>
</evidence>
<dbReference type="EMBL" id="KZ995508">
    <property type="protein sequence ID" value="RKO90533.1"/>
    <property type="molecule type" value="Genomic_DNA"/>
</dbReference>
<evidence type="ECO:0000256" key="7">
    <source>
        <dbReference type="ARBA" id="ARBA00023242"/>
    </source>
</evidence>
<protein>
    <submittedName>
        <fullName evidence="13">ESCO1/2 acetyl-transferase-domain-containing protein</fullName>
    </submittedName>
</protein>
<name>A0A4P9WFJ7_9FUNG</name>
<gene>
    <name evidence="13" type="ORF">BDK51DRAFT_26904</name>
</gene>
<feature type="region of interest" description="Disordered" evidence="10">
    <location>
        <begin position="127"/>
        <end position="183"/>
    </location>
</feature>
<proteinExistence type="inferred from homology"/>
<feature type="compositionally biased region" description="Basic and acidic residues" evidence="10">
    <location>
        <begin position="48"/>
        <end position="60"/>
    </location>
</feature>
<evidence type="ECO:0000256" key="10">
    <source>
        <dbReference type="SAM" id="MobiDB-lite"/>
    </source>
</evidence>